<evidence type="ECO:0000313" key="2">
    <source>
        <dbReference type="WBParaSite" id="RSKR_0000063400.1"/>
    </source>
</evidence>
<name>A0AC35THP6_9BILA</name>
<dbReference type="WBParaSite" id="RSKR_0000063400.1">
    <property type="protein sequence ID" value="RSKR_0000063400.1"/>
    <property type="gene ID" value="RSKR_0000063400"/>
</dbReference>
<dbReference type="Proteomes" id="UP000095286">
    <property type="component" value="Unplaced"/>
</dbReference>
<organism evidence="1 2">
    <name type="scientific">Rhabditophanes sp. KR3021</name>
    <dbReference type="NCBI Taxonomy" id="114890"/>
    <lineage>
        <taxon>Eukaryota</taxon>
        <taxon>Metazoa</taxon>
        <taxon>Ecdysozoa</taxon>
        <taxon>Nematoda</taxon>
        <taxon>Chromadorea</taxon>
        <taxon>Rhabditida</taxon>
        <taxon>Tylenchina</taxon>
        <taxon>Panagrolaimomorpha</taxon>
        <taxon>Strongyloidoidea</taxon>
        <taxon>Alloionematidae</taxon>
        <taxon>Rhabditophanes</taxon>
    </lineage>
</organism>
<reference evidence="2" key="1">
    <citation type="submission" date="2016-11" db="UniProtKB">
        <authorList>
            <consortium name="WormBaseParasite"/>
        </authorList>
    </citation>
    <scope>IDENTIFICATION</scope>
    <source>
        <strain evidence="2">KR3021</strain>
    </source>
</reference>
<accession>A0AC35THP6</accession>
<evidence type="ECO:0000313" key="1">
    <source>
        <dbReference type="Proteomes" id="UP000095286"/>
    </source>
</evidence>
<sequence length="365" mass="42794">MDKQLTTFLNKLKKTHDDDSIDRINYSTSAYLLAGFSLLIMATQYVGNPIICFVPAEYPAPWVKYLETYCFIENTYYANISALPDIQHRENNELKYYQWIPYILAFQAVLCYLPKMIFKLFYSFSNTNINDLIQSQYALSKKAGKQDDLKGINTTIAKCLVQAKPQYKKIKSEKFLTIVYLLQKVIAIICLLIQFVIIVLFIETDDMFWGFRTAYQLIQGKDWRDTGFFPRVTFCDIETRDLGQARKHTIQCLLNQNIFIEKIYIFIWCYFSFLLVISFLNLLYWVYSTFDYPSKRKMVVDALKIQENQSEFVGYRNPEKLRSFIKHELGYDGMTVLRLVEANAGYVNMSNLCATIWESAAKKNQ</sequence>
<proteinExistence type="predicted"/>
<protein>
    <submittedName>
        <fullName evidence="2">Innexin</fullName>
    </submittedName>
</protein>